<evidence type="ECO:0000313" key="1">
    <source>
        <dbReference type="EMBL" id="BBH21244.1"/>
    </source>
</evidence>
<dbReference type="Proteomes" id="UP000275368">
    <property type="component" value="Chromosome"/>
</dbReference>
<name>A0A3G9JDL4_9BACL</name>
<proteinExistence type="predicted"/>
<dbReference type="EMBL" id="AP019308">
    <property type="protein sequence ID" value="BBH21244.1"/>
    <property type="molecule type" value="Genomic_DNA"/>
</dbReference>
<reference evidence="1 2" key="1">
    <citation type="submission" date="2018-11" db="EMBL/GenBank/DDBJ databases">
        <title>Complete genome sequence of Paenibacillus baekrokdamisoli strain KCTC 33723.</title>
        <authorList>
            <person name="Kang S.W."/>
            <person name="Lee K.C."/>
            <person name="Kim K.K."/>
            <person name="Kim J.S."/>
            <person name="Kim D.S."/>
            <person name="Ko S.H."/>
            <person name="Yang S.H."/>
            <person name="Lee J.S."/>
        </authorList>
    </citation>
    <scope>NUCLEOTIDE SEQUENCE [LARGE SCALE GENOMIC DNA]</scope>
    <source>
        <strain evidence="1 2">KCTC 33723</strain>
    </source>
</reference>
<gene>
    <name evidence="1" type="ORF">Back11_25890</name>
</gene>
<evidence type="ECO:0000313" key="2">
    <source>
        <dbReference type="Proteomes" id="UP000275368"/>
    </source>
</evidence>
<dbReference type="KEGG" id="pbk:Back11_25890"/>
<organism evidence="1 2">
    <name type="scientific">Paenibacillus baekrokdamisoli</name>
    <dbReference type="NCBI Taxonomy" id="1712516"/>
    <lineage>
        <taxon>Bacteria</taxon>
        <taxon>Bacillati</taxon>
        <taxon>Bacillota</taxon>
        <taxon>Bacilli</taxon>
        <taxon>Bacillales</taxon>
        <taxon>Paenibacillaceae</taxon>
        <taxon>Paenibacillus</taxon>
    </lineage>
</organism>
<sequence length="169" mass="19091">MLLLYSVELHLPADKLPGYYAQIIKGIADIVTLIDRHKTLLFVSSAADADAIETFVQHYKVNCERGLWLQLDDDWTINERTFTDYGLITREGNRFIDVALTAVVTISGDAPESELEQALQQTDEHTLAQQTKDGRRLLAVDRHHIELLEGIARAYHCHAEPLQLAPETL</sequence>
<keyword evidence="2" id="KW-1185">Reference proteome</keyword>
<dbReference type="AlphaFoldDB" id="A0A3G9JDL4"/>
<protein>
    <submittedName>
        <fullName evidence="1">Uncharacterized protein</fullName>
    </submittedName>
</protein>
<accession>A0A3G9JDL4</accession>